<dbReference type="EMBL" id="CAJVPP010001680">
    <property type="protein sequence ID" value="CAG8568336.1"/>
    <property type="molecule type" value="Genomic_DNA"/>
</dbReference>
<dbReference type="AlphaFoldDB" id="A0A9N9BLN1"/>
<name>A0A9N9BLN1_FUNMO</name>
<organism evidence="1 2">
    <name type="scientific">Funneliformis mosseae</name>
    <name type="common">Endomycorrhizal fungus</name>
    <name type="synonym">Glomus mosseae</name>
    <dbReference type="NCBI Taxonomy" id="27381"/>
    <lineage>
        <taxon>Eukaryota</taxon>
        <taxon>Fungi</taxon>
        <taxon>Fungi incertae sedis</taxon>
        <taxon>Mucoromycota</taxon>
        <taxon>Glomeromycotina</taxon>
        <taxon>Glomeromycetes</taxon>
        <taxon>Glomerales</taxon>
        <taxon>Glomeraceae</taxon>
        <taxon>Funneliformis</taxon>
    </lineage>
</organism>
<proteinExistence type="predicted"/>
<reference evidence="1" key="1">
    <citation type="submission" date="2021-06" db="EMBL/GenBank/DDBJ databases">
        <authorList>
            <person name="Kallberg Y."/>
            <person name="Tangrot J."/>
            <person name="Rosling A."/>
        </authorList>
    </citation>
    <scope>NUCLEOTIDE SEQUENCE</scope>
    <source>
        <strain evidence="1">87-6 pot B 2015</strain>
    </source>
</reference>
<gene>
    <name evidence="1" type="ORF">FMOSSE_LOCUS7322</name>
</gene>
<sequence length="181" mass="20763">MPLQSRLISSSSSPSSPIAIIHRQNDGEYWFCLEGRYTRFIIPTSDDVLSTCRVASRKPPTIFIIFRNPVQRCMSVLNKYERHQVSSISSNLWKHVKSEHPELRDIFQSLYLSTKEKWKKRTLVFEFFTPVIGTPSENKTSSTDVTLTSSEETKITEELFEGLAHIPGFNYHLGSPSYEGN</sequence>
<protein>
    <submittedName>
        <fullName evidence="1">8050_t:CDS:1</fullName>
    </submittedName>
</protein>
<evidence type="ECO:0000313" key="1">
    <source>
        <dbReference type="EMBL" id="CAG8568336.1"/>
    </source>
</evidence>
<comment type="caution">
    <text evidence="1">The sequence shown here is derived from an EMBL/GenBank/DDBJ whole genome shotgun (WGS) entry which is preliminary data.</text>
</comment>
<evidence type="ECO:0000313" key="2">
    <source>
        <dbReference type="Proteomes" id="UP000789375"/>
    </source>
</evidence>
<keyword evidence="2" id="KW-1185">Reference proteome</keyword>
<dbReference type="Proteomes" id="UP000789375">
    <property type="component" value="Unassembled WGS sequence"/>
</dbReference>
<accession>A0A9N9BLN1</accession>